<organism evidence="2 3">
    <name type="scientific">Paenibacillus haidiansis</name>
    <dbReference type="NCBI Taxonomy" id="1574488"/>
    <lineage>
        <taxon>Bacteria</taxon>
        <taxon>Bacillati</taxon>
        <taxon>Bacillota</taxon>
        <taxon>Bacilli</taxon>
        <taxon>Bacillales</taxon>
        <taxon>Paenibacillaceae</taxon>
        <taxon>Paenibacillus</taxon>
    </lineage>
</organism>
<evidence type="ECO:0000313" key="2">
    <source>
        <dbReference type="EMBL" id="MEF2966839.1"/>
    </source>
</evidence>
<dbReference type="RefSeq" id="WP_331847047.1">
    <property type="nucleotide sequence ID" value="NZ_JAZHPZ010000005.1"/>
</dbReference>
<feature type="region of interest" description="Disordered" evidence="1">
    <location>
        <begin position="1"/>
        <end position="62"/>
    </location>
</feature>
<keyword evidence="3" id="KW-1185">Reference proteome</keyword>
<comment type="caution">
    <text evidence="2">The sequence shown here is derived from an EMBL/GenBank/DDBJ whole genome shotgun (WGS) entry which is preliminary data.</text>
</comment>
<evidence type="ECO:0000256" key="1">
    <source>
        <dbReference type="SAM" id="MobiDB-lite"/>
    </source>
</evidence>
<sequence length="62" mass="6604">MADSKREQYNRRVGNGSSNAQNAATGNGGEGRAGRLSQVKNHAAPGDDVPNEYISGEDLYDH</sequence>
<evidence type="ECO:0000313" key="3">
    <source>
        <dbReference type="Proteomes" id="UP001306950"/>
    </source>
</evidence>
<name>A0ABU7VV87_9BACL</name>
<accession>A0ABU7VV87</accession>
<dbReference type="Proteomes" id="UP001306950">
    <property type="component" value="Unassembled WGS sequence"/>
</dbReference>
<evidence type="ECO:0008006" key="4">
    <source>
        <dbReference type="Google" id="ProtNLM"/>
    </source>
</evidence>
<protein>
    <recommendedName>
        <fullName evidence="4">DUF4025 domain-containing protein</fullName>
    </recommendedName>
</protein>
<dbReference type="EMBL" id="JAZHPZ010000005">
    <property type="protein sequence ID" value="MEF2966839.1"/>
    <property type="molecule type" value="Genomic_DNA"/>
</dbReference>
<proteinExistence type="predicted"/>
<feature type="compositionally biased region" description="Basic and acidic residues" evidence="1">
    <location>
        <begin position="1"/>
        <end position="10"/>
    </location>
</feature>
<reference evidence="2 3" key="1">
    <citation type="submission" date="2024-02" db="EMBL/GenBank/DDBJ databases">
        <title>A nitrogen-fixing paenibacillus bacterium.</title>
        <authorList>
            <person name="Zhang W.L."/>
            <person name="Chen S.F."/>
        </authorList>
    </citation>
    <scope>NUCLEOTIDE SEQUENCE [LARGE SCALE GENOMIC DNA]</scope>
    <source>
        <strain evidence="2 3">M1</strain>
    </source>
</reference>
<feature type="compositionally biased region" description="Polar residues" evidence="1">
    <location>
        <begin position="15"/>
        <end position="25"/>
    </location>
</feature>
<gene>
    <name evidence="2" type="ORF">V3851_13435</name>
</gene>